<dbReference type="PANTHER" id="PTHR45782:SF4">
    <property type="entry name" value="MITOCHONDRIAL RIBOSOME-ASSOCIATED GTPASE 1"/>
    <property type="match status" value="1"/>
</dbReference>
<keyword evidence="1" id="KW-0547">Nucleotide-binding</keyword>
<dbReference type="GO" id="GO:0003924">
    <property type="term" value="F:GTPase activity"/>
    <property type="evidence" value="ECO:0007669"/>
    <property type="project" value="TreeGrafter"/>
</dbReference>
<feature type="domain" description="G" evidence="3">
    <location>
        <begin position="168"/>
        <end position="235"/>
    </location>
</feature>
<dbReference type="GO" id="GO:0032543">
    <property type="term" value="P:mitochondrial translation"/>
    <property type="evidence" value="ECO:0007669"/>
    <property type="project" value="TreeGrafter"/>
</dbReference>
<evidence type="ECO:0000256" key="2">
    <source>
        <dbReference type="ARBA" id="ARBA00023134"/>
    </source>
</evidence>
<dbReference type="GO" id="GO:0005739">
    <property type="term" value="C:mitochondrion"/>
    <property type="evidence" value="ECO:0007669"/>
    <property type="project" value="TreeGrafter"/>
</dbReference>
<dbReference type="AlphaFoldDB" id="S9VIJ4"/>
<dbReference type="VEuPathDB" id="TriTrypDB:ADEAN_000396400"/>
<proteinExistence type="predicted"/>
<gene>
    <name evidence="4" type="ORF">ADEAN_000396400</name>
</gene>
<name>S9VIJ4_9TRYP</name>
<sequence>MWYTAVRRNVYDPVFMRSVKRTLNAYRHSMEGSARKATSREAFVDIDEKGAAWYLGHMRTGAAALEEKVKSSDFVLEIRDARLPFTTENPNIRRLTAGKPRLIIFNKAELSNADVNHSIQQHYERNGHFTLFTSAKRTWKDTVEAVQRFVTHVLPPQPYKTAAYVGLVIGMPNVGKSTLINSLRLAHEYQFHREDFRRSRTPETVSIVPGTTRGLKLVPLSKDPNVVLYDSPGLTVPGVLSKEAGLKLCACGIIPTNNISMPESIVARYIYDVFAASGSSLHLSQCLRLPRAPVSFDDCIAMICERSGTSGQTDMGNLDPKRAQHFLIHDFQMGNLGRISLDALPRAFHRGIASEPHRQLEGGNETVNEEDTSFVTHVVKTEDVYNRYPDYMSPVMSKLKEHNQSGAGADNNVISRKKGPISAASVFDHSYVNSTRLKR</sequence>
<dbReference type="InterPro" id="IPR006073">
    <property type="entry name" value="GTP-bd"/>
</dbReference>
<accession>S9VIJ4</accession>
<organism evidence="4 5">
    <name type="scientific">Angomonas deanei</name>
    <dbReference type="NCBI Taxonomy" id="59799"/>
    <lineage>
        <taxon>Eukaryota</taxon>
        <taxon>Discoba</taxon>
        <taxon>Euglenozoa</taxon>
        <taxon>Kinetoplastea</taxon>
        <taxon>Metakinetoplastina</taxon>
        <taxon>Trypanosomatida</taxon>
        <taxon>Trypanosomatidae</taxon>
        <taxon>Strigomonadinae</taxon>
        <taxon>Angomonas</taxon>
    </lineage>
</organism>
<dbReference type="PANTHER" id="PTHR45782">
    <property type="entry name" value="MITOCHONDRIAL RIBOSOME-ASSOCIATED GTPASE 1"/>
    <property type="match status" value="1"/>
</dbReference>
<reference evidence="4 5" key="1">
    <citation type="submission" date="2020-08" db="EMBL/GenBank/DDBJ databases">
        <authorList>
            <person name="Newling K."/>
            <person name="Davey J."/>
            <person name="Forrester S."/>
        </authorList>
    </citation>
    <scope>NUCLEOTIDE SEQUENCE [LARGE SCALE GENOMIC DNA]</scope>
    <source>
        <strain evidence="5">Crithidia deanei Carvalho (ATCC PRA-265)</strain>
    </source>
</reference>
<dbReference type="Proteomes" id="UP000515908">
    <property type="component" value="Chromosome 07"/>
</dbReference>
<dbReference type="Pfam" id="PF01926">
    <property type="entry name" value="MMR_HSR1"/>
    <property type="match status" value="1"/>
</dbReference>
<keyword evidence="5" id="KW-1185">Reference proteome</keyword>
<evidence type="ECO:0000256" key="1">
    <source>
        <dbReference type="ARBA" id="ARBA00022741"/>
    </source>
</evidence>
<evidence type="ECO:0000313" key="4">
    <source>
        <dbReference type="EMBL" id="CAD2216502.1"/>
    </source>
</evidence>
<dbReference type="OrthoDB" id="269151at2759"/>
<dbReference type="Gene3D" id="1.10.1580.10">
    <property type="match status" value="1"/>
</dbReference>
<dbReference type="InterPro" id="IPR023179">
    <property type="entry name" value="GTP-bd_ortho_bundle_sf"/>
</dbReference>
<dbReference type="GO" id="GO:0005525">
    <property type="term" value="F:GTP binding"/>
    <property type="evidence" value="ECO:0007669"/>
    <property type="project" value="UniProtKB-KW"/>
</dbReference>
<dbReference type="Gene3D" id="3.40.50.300">
    <property type="entry name" value="P-loop containing nucleotide triphosphate hydrolases"/>
    <property type="match status" value="1"/>
</dbReference>
<evidence type="ECO:0000313" key="5">
    <source>
        <dbReference type="Proteomes" id="UP000515908"/>
    </source>
</evidence>
<evidence type="ECO:0000259" key="3">
    <source>
        <dbReference type="Pfam" id="PF01926"/>
    </source>
</evidence>
<protein>
    <submittedName>
        <fullName evidence="4">50S ribosome-binding GTPase, putative</fullName>
    </submittedName>
</protein>
<dbReference type="CDD" id="cd01856">
    <property type="entry name" value="YlqF"/>
    <property type="match status" value="1"/>
</dbReference>
<dbReference type="SUPFAM" id="SSF52540">
    <property type="entry name" value="P-loop containing nucleoside triphosphate hydrolases"/>
    <property type="match status" value="1"/>
</dbReference>
<dbReference type="InterPro" id="IPR027417">
    <property type="entry name" value="P-loop_NTPase"/>
</dbReference>
<keyword evidence="2" id="KW-0342">GTP-binding</keyword>
<dbReference type="EMBL" id="LR877151">
    <property type="protein sequence ID" value="CAD2216502.1"/>
    <property type="molecule type" value="Genomic_DNA"/>
</dbReference>